<evidence type="ECO:0000259" key="1">
    <source>
        <dbReference type="PROSITE" id="PS50878"/>
    </source>
</evidence>
<keyword evidence="3" id="KW-1185">Reference proteome</keyword>
<dbReference type="Gene3D" id="3.10.10.10">
    <property type="entry name" value="HIV Type 1 Reverse Transcriptase, subunit A, domain 1"/>
    <property type="match status" value="1"/>
</dbReference>
<dbReference type="AlphaFoldDB" id="A0AAD4Z808"/>
<dbReference type="CDD" id="cd01647">
    <property type="entry name" value="RT_LTR"/>
    <property type="match status" value="1"/>
</dbReference>
<protein>
    <recommendedName>
        <fullName evidence="1">Reverse transcriptase domain-containing protein</fullName>
    </recommendedName>
</protein>
<dbReference type="InterPro" id="IPR000477">
    <property type="entry name" value="RT_dom"/>
</dbReference>
<dbReference type="InterPro" id="IPR053134">
    <property type="entry name" value="RNA-dir_DNA_polymerase"/>
</dbReference>
<dbReference type="Gene3D" id="3.30.70.270">
    <property type="match status" value="2"/>
</dbReference>
<evidence type="ECO:0000313" key="2">
    <source>
        <dbReference type="EMBL" id="KAI5335949.1"/>
    </source>
</evidence>
<accession>A0AAD4Z808</accession>
<dbReference type="InterPro" id="IPR043502">
    <property type="entry name" value="DNA/RNA_pol_sf"/>
</dbReference>
<comment type="caution">
    <text evidence="2">The sequence shown here is derived from an EMBL/GenBank/DDBJ whole genome shotgun (WGS) entry which is preliminary data.</text>
</comment>
<gene>
    <name evidence="2" type="ORF">L3X38_026083</name>
</gene>
<reference evidence="2 3" key="1">
    <citation type="journal article" date="2022" name="G3 (Bethesda)">
        <title>Whole-genome sequence and methylome profiling of the almond [Prunus dulcis (Mill.) D.A. Webb] cultivar 'Nonpareil'.</title>
        <authorList>
            <person name="D'Amico-Willman K.M."/>
            <person name="Ouma W.Z."/>
            <person name="Meulia T."/>
            <person name="Sideli G.M."/>
            <person name="Gradziel T.M."/>
            <person name="Fresnedo-Ramirez J."/>
        </authorList>
    </citation>
    <scope>NUCLEOTIDE SEQUENCE [LARGE SCALE GENOMIC DNA]</scope>
    <source>
        <strain evidence="2">Clone GOH B32 T37-40</strain>
    </source>
</reference>
<dbReference type="Pfam" id="PF17919">
    <property type="entry name" value="RT_RNaseH_2"/>
    <property type="match status" value="1"/>
</dbReference>
<dbReference type="Proteomes" id="UP001054821">
    <property type="component" value="Chromosome 4"/>
</dbReference>
<dbReference type="PANTHER" id="PTHR24559">
    <property type="entry name" value="TRANSPOSON TY3-I GAG-POL POLYPROTEIN"/>
    <property type="match status" value="1"/>
</dbReference>
<dbReference type="SUPFAM" id="SSF56672">
    <property type="entry name" value="DNA/RNA polymerases"/>
    <property type="match status" value="1"/>
</dbReference>
<dbReference type="PANTHER" id="PTHR24559:SF444">
    <property type="entry name" value="REVERSE TRANSCRIPTASE DOMAIN-CONTAINING PROTEIN"/>
    <property type="match status" value="1"/>
</dbReference>
<sequence>MPGISPNIISHRLSVNPAVRPVRQKRRAYDPERYEAMKAEVDRLSSIRFIREVDYPTWLANVVMVRKPRKGWRMCVDYTNLNRACPKDSFPLPRIDQLVDATAGHALLSFMDAYSGYNQIFMHPEDQAHTSFITDRGLYCYKVMPFGLKNAGATYQRLVNHLFAPLIGHTMEVYVDDMLVKSRTADQHIPNLSAMFTILKQYKMRLNPTKCAFGVASGKFLGFMISQRGIEANPEKIQAILDMTIPKTVKDIQSLTGRVAALTRFISKATDRCALFFKALKGTKRNITWTAECETAFSELKEYMGRAPLLSTPEHGDILVIYLSVSASAVSSVLIRLKDNAEHPVQQGIARCRSSIPRHRKTGVLPGRLG</sequence>
<organism evidence="2 3">
    <name type="scientific">Prunus dulcis</name>
    <name type="common">Almond</name>
    <name type="synonym">Amygdalus dulcis</name>
    <dbReference type="NCBI Taxonomy" id="3755"/>
    <lineage>
        <taxon>Eukaryota</taxon>
        <taxon>Viridiplantae</taxon>
        <taxon>Streptophyta</taxon>
        <taxon>Embryophyta</taxon>
        <taxon>Tracheophyta</taxon>
        <taxon>Spermatophyta</taxon>
        <taxon>Magnoliopsida</taxon>
        <taxon>eudicotyledons</taxon>
        <taxon>Gunneridae</taxon>
        <taxon>Pentapetalae</taxon>
        <taxon>rosids</taxon>
        <taxon>fabids</taxon>
        <taxon>Rosales</taxon>
        <taxon>Rosaceae</taxon>
        <taxon>Amygdaloideae</taxon>
        <taxon>Amygdaleae</taxon>
        <taxon>Prunus</taxon>
    </lineage>
</organism>
<dbReference type="PROSITE" id="PS50878">
    <property type="entry name" value="RT_POL"/>
    <property type="match status" value="1"/>
</dbReference>
<evidence type="ECO:0000313" key="3">
    <source>
        <dbReference type="Proteomes" id="UP001054821"/>
    </source>
</evidence>
<dbReference type="InterPro" id="IPR043128">
    <property type="entry name" value="Rev_trsase/Diguanyl_cyclase"/>
</dbReference>
<dbReference type="EMBL" id="JAJFAZ020000004">
    <property type="protein sequence ID" value="KAI5335949.1"/>
    <property type="molecule type" value="Genomic_DNA"/>
</dbReference>
<name>A0AAD4Z808_PRUDU</name>
<feature type="domain" description="Reverse transcriptase" evidence="1">
    <location>
        <begin position="46"/>
        <end position="225"/>
    </location>
</feature>
<dbReference type="InterPro" id="IPR041577">
    <property type="entry name" value="RT_RNaseH_2"/>
</dbReference>
<dbReference type="Pfam" id="PF00078">
    <property type="entry name" value="RVT_1"/>
    <property type="match status" value="1"/>
</dbReference>
<proteinExistence type="predicted"/>